<name>A0A5A9Z552_9RHOB</name>
<organism evidence="1 2">
    <name type="scientific">Aquicoccus porphyridii</name>
    <dbReference type="NCBI Taxonomy" id="1852029"/>
    <lineage>
        <taxon>Bacteria</taxon>
        <taxon>Pseudomonadati</taxon>
        <taxon>Pseudomonadota</taxon>
        <taxon>Alphaproteobacteria</taxon>
        <taxon>Rhodobacterales</taxon>
        <taxon>Paracoccaceae</taxon>
        <taxon>Aquicoccus</taxon>
    </lineage>
</organism>
<gene>
    <name evidence="1" type="ORF">FLO80_16010</name>
</gene>
<keyword evidence="2" id="KW-1185">Reference proteome</keyword>
<comment type="caution">
    <text evidence="1">The sequence shown here is derived from an EMBL/GenBank/DDBJ whole genome shotgun (WGS) entry which is preliminary data.</text>
</comment>
<proteinExistence type="predicted"/>
<accession>A0A5A9Z552</accession>
<sequence length="73" mass="8534">MLLARLKATRLGKWLYRQSRHPRLGVPLRWVMAQGIHERLDLAHWRAANRRHNARQAATLAAFRARDTGQPRS</sequence>
<dbReference type="AlphaFoldDB" id="A0A5A9Z552"/>
<protein>
    <submittedName>
        <fullName evidence="1">Uncharacterized protein</fullName>
    </submittedName>
</protein>
<reference evidence="1 2" key="1">
    <citation type="submission" date="2019-07" db="EMBL/GenBank/DDBJ databases">
        <title>Aquicoccus porphyridii gen. nov., sp. nov., isolated from a small marine red alga, Porphyridium marinum.</title>
        <authorList>
            <person name="Liu L."/>
        </authorList>
    </citation>
    <scope>NUCLEOTIDE SEQUENCE [LARGE SCALE GENOMIC DNA]</scope>
    <source>
        <strain evidence="1 2">L1 8-17</strain>
    </source>
</reference>
<dbReference type="Proteomes" id="UP000325291">
    <property type="component" value="Unassembled WGS sequence"/>
</dbReference>
<dbReference type="RefSeq" id="WP_111364242.1">
    <property type="nucleotide sequence ID" value="NZ_JASHJG010000004.1"/>
</dbReference>
<evidence type="ECO:0000313" key="1">
    <source>
        <dbReference type="EMBL" id="KAA0912323.1"/>
    </source>
</evidence>
<dbReference type="EMBL" id="VINQ01000014">
    <property type="protein sequence ID" value="KAA0912323.1"/>
    <property type="molecule type" value="Genomic_DNA"/>
</dbReference>
<evidence type="ECO:0000313" key="2">
    <source>
        <dbReference type="Proteomes" id="UP000325291"/>
    </source>
</evidence>